<keyword evidence="3" id="KW-1185">Reference proteome</keyword>
<gene>
    <name evidence="2" type="ORF">HNQ64_001258</name>
</gene>
<keyword evidence="1" id="KW-0732">Signal</keyword>
<dbReference type="EMBL" id="JACHIF010000002">
    <property type="protein sequence ID" value="MBB5037016.1"/>
    <property type="molecule type" value="Genomic_DNA"/>
</dbReference>
<dbReference type="PROSITE" id="PS51257">
    <property type="entry name" value="PROKAR_LIPOPROTEIN"/>
    <property type="match status" value="1"/>
</dbReference>
<accession>A0A7W7YJ02</accession>
<name>A0A7W7YJ02_9BACT</name>
<protein>
    <recommendedName>
        <fullName evidence="4">Lipoprotein</fullName>
    </recommendedName>
</protein>
<reference evidence="2 3" key="1">
    <citation type="submission" date="2020-08" db="EMBL/GenBank/DDBJ databases">
        <title>Genomic Encyclopedia of Type Strains, Phase IV (KMG-IV): sequencing the most valuable type-strain genomes for metagenomic binning, comparative biology and taxonomic classification.</title>
        <authorList>
            <person name="Goeker M."/>
        </authorList>
    </citation>
    <scope>NUCLEOTIDE SEQUENCE [LARGE SCALE GENOMIC DNA]</scope>
    <source>
        <strain evidence="2 3">DSM 12251</strain>
    </source>
</reference>
<feature type="signal peptide" evidence="1">
    <location>
        <begin position="1"/>
        <end position="26"/>
    </location>
</feature>
<evidence type="ECO:0000256" key="1">
    <source>
        <dbReference type="SAM" id="SignalP"/>
    </source>
</evidence>
<evidence type="ECO:0008006" key="4">
    <source>
        <dbReference type="Google" id="ProtNLM"/>
    </source>
</evidence>
<sequence length="163" mass="17938">MNAKSLFRICQAAACLAVALGLVSCASPVERRIASNPTLYNKLSDSDKVLVNQGRIREGMTKESVFLSWGRPDQVSEGSQKGTKIEKWIYVGTQPVYTQSYGLGWGGGYGYGWGRGFGRGYGYYGAWDPYWGGYGPTVTYVPYKAASVSFRGNRVTEYIRGPQ</sequence>
<organism evidence="2 3">
    <name type="scientific">Prosthecobacter dejongeii</name>
    <dbReference type="NCBI Taxonomy" id="48465"/>
    <lineage>
        <taxon>Bacteria</taxon>
        <taxon>Pseudomonadati</taxon>
        <taxon>Verrucomicrobiota</taxon>
        <taxon>Verrucomicrobiia</taxon>
        <taxon>Verrucomicrobiales</taxon>
        <taxon>Verrucomicrobiaceae</taxon>
        <taxon>Prosthecobacter</taxon>
    </lineage>
</organism>
<dbReference type="Proteomes" id="UP000534294">
    <property type="component" value="Unassembled WGS sequence"/>
</dbReference>
<comment type="caution">
    <text evidence="2">The sequence shown here is derived from an EMBL/GenBank/DDBJ whole genome shotgun (WGS) entry which is preliminary data.</text>
</comment>
<dbReference type="AlphaFoldDB" id="A0A7W7YJ02"/>
<dbReference type="RefSeq" id="WP_281382880.1">
    <property type="nucleotide sequence ID" value="NZ_JACHIF010000002.1"/>
</dbReference>
<proteinExistence type="predicted"/>
<evidence type="ECO:0000313" key="3">
    <source>
        <dbReference type="Proteomes" id="UP000534294"/>
    </source>
</evidence>
<feature type="chain" id="PRO_5030741808" description="Lipoprotein" evidence="1">
    <location>
        <begin position="27"/>
        <end position="163"/>
    </location>
</feature>
<evidence type="ECO:0000313" key="2">
    <source>
        <dbReference type="EMBL" id="MBB5037016.1"/>
    </source>
</evidence>